<feature type="transmembrane region" description="Helical" evidence="1">
    <location>
        <begin position="192"/>
        <end position="211"/>
    </location>
</feature>
<gene>
    <name evidence="3" type="ORF">SAMN02745673_03315</name>
</gene>
<name>A0A1T4SB29_9ACTN</name>
<dbReference type="RefSeq" id="WP_078762604.1">
    <property type="nucleotide sequence ID" value="NZ_FUWS01000009.1"/>
</dbReference>
<dbReference type="Proteomes" id="UP000190637">
    <property type="component" value="Unassembled WGS sequence"/>
</dbReference>
<keyword evidence="4" id="KW-1185">Reference proteome</keyword>
<dbReference type="AlphaFoldDB" id="A0A1T4SB29"/>
<dbReference type="EMBL" id="FUWS01000009">
    <property type="protein sequence ID" value="SKA25520.1"/>
    <property type="molecule type" value="Genomic_DNA"/>
</dbReference>
<evidence type="ECO:0000313" key="3">
    <source>
        <dbReference type="EMBL" id="SKA25520.1"/>
    </source>
</evidence>
<accession>A0A1T4SB29</accession>
<feature type="transmembrane region" description="Helical" evidence="1">
    <location>
        <begin position="44"/>
        <end position="64"/>
    </location>
</feature>
<keyword evidence="1" id="KW-0472">Membrane</keyword>
<feature type="transmembrane region" description="Helical" evidence="1">
    <location>
        <begin position="12"/>
        <end position="32"/>
    </location>
</feature>
<evidence type="ECO:0000256" key="1">
    <source>
        <dbReference type="SAM" id="Phobius"/>
    </source>
</evidence>
<feature type="transmembrane region" description="Helical" evidence="1">
    <location>
        <begin position="241"/>
        <end position="263"/>
    </location>
</feature>
<proteinExistence type="predicted"/>
<protein>
    <submittedName>
        <fullName evidence="3">Glycopeptide antibiotics resistance protein</fullName>
    </submittedName>
</protein>
<organism evidence="3 4">
    <name type="scientific">Marinactinospora thermotolerans DSM 45154</name>
    <dbReference type="NCBI Taxonomy" id="1122192"/>
    <lineage>
        <taxon>Bacteria</taxon>
        <taxon>Bacillati</taxon>
        <taxon>Actinomycetota</taxon>
        <taxon>Actinomycetes</taxon>
        <taxon>Streptosporangiales</taxon>
        <taxon>Nocardiopsidaceae</taxon>
        <taxon>Marinactinospora</taxon>
    </lineage>
</organism>
<sequence length="284" mass="31146">MWQVLLYTTPLTVGITLAVLAVAAVVVARLLRNNPGTFPREAKWILAAATPVYLLILAAPILSWDQIGEGDREIIWNPVAYYKADNAPTEGVSISYPADRSQTVSLRVIPVSPERLEEVQAEIEREGEDYYLAADYHRYPLTTGEVAYFDAEGEELAPDVAAQLDELYEEHAAGVDDNVAPSLLVQEKTVNTLLFIPIGIVAFAAFSSWAARLAFGPGLSFTIEFLQWAMAATRSSELADFVVNSAGHLIGLAMAVAAFRFAARSRRRSHHHQDPAKTPEHLTV</sequence>
<dbReference type="OrthoDB" id="3426543at2"/>
<evidence type="ECO:0000313" key="4">
    <source>
        <dbReference type="Proteomes" id="UP000190637"/>
    </source>
</evidence>
<evidence type="ECO:0000259" key="2">
    <source>
        <dbReference type="Pfam" id="PF04892"/>
    </source>
</evidence>
<keyword evidence="1" id="KW-0812">Transmembrane</keyword>
<feature type="domain" description="VanZ-like" evidence="2">
    <location>
        <begin position="189"/>
        <end position="256"/>
    </location>
</feature>
<dbReference type="Pfam" id="PF04892">
    <property type="entry name" value="VanZ"/>
    <property type="match status" value="1"/>
</dbReference>
<reference evidence="3 4" key="1">
    <citation type="submission" date="2017-02" db="EMBL/GenBank/DDBJ databases">
        <authorList>
            <person name="Peterson S.W."/>
        </authorList>
    </citation>
    <scope>NUCLEOTIDE SEQUENCE [LARGE SCALE GENOMIC DNA]</scope>
    <source>
        <strain evidence="3 4">DSM 45154</strain>
    </source>
</reference>
<dbReference type="InterPro" id="IPR006976">
    <property type="entry name" value="VanZ-like"/>
</dbReference>
<keyword evidence="1" id="KW-1133">Transmembrane helix</keyword>